<proteinExistence type="inferred from homology"/>
<dbReference type="AlphaFoldDB" id="A0A9F2R1F5"/>
<evidence type="ECO:0000256" key="17">
    <source>
        <dbReference type="ARBA" id="ARBA00067007"/>
    </source>
</evidence>
<evidence type="ECO:0000256" key="21">
    <source>
        <dbReference type="ARBA" id="ARBA00080778"/>
    </source>
</evidence>
<dbReference type="SUPFAM" id="SSF53383">
    <property type="entry name" value="PLP-dependent transferases"/>
    <property type="match status" value="1"/>
</dbReference>
<evidence type="ECO:0000256" key="5">
    <source>
        <dbReference type="ARBA" id="ARBA00012224"/>
    </source>
</evidence>
<evidence type="ECO:0000256" key="3">
    <source>
        <dbReference type="ARBA" id="ARBA00007441"/>
    </source>
</evidence>
<evidence type="ECO:0000256" key="14">
    <source>
        <dbReference type="ARBA" id="ARBA00047478"/>
    </source>
</evidence>
<evidence type="ECO:0000259" key="23">
    <source>
        <dbReference type="Pfam" id="PF00155"/>
    </source>
</evidence>
<evidence type="ECO:0000256" key="22">
    <source>
        <dbReference type="ARBA" id="ARBA00082241"/>
    </source>
</evidence>
<sequence>MLSYERARLCLAAWTASWRRPGPALIRDLRRRTAFLPFGCHHPKEKMAKAIQARRLEGVDQNIWVEFSRLAATYKTVNLGQGFPNFSPPDFVKDAYVEAISGENATLHQYTQAFGHPRLVEVLARFFGKLLQRDLDPLKNVLVTVGAYQALFCCFQALVDEGDEVIIIEPYFDCYEPMARMAGGKPVFIPLRLKVTKSGKLASSRDWQLDPAELESMFTRRTKVLVLNSPNNPLGKVFSRTEMEHIADLCVKHDVICFSDEVYEWLVYDGNEHVRIASLPGMWERTVTIGSAGKTFSATGWKVGWAIGPDHLLKHLRTVHQNSIYHCATAAQQEAVARGLEQELGRVGKPDSYFVYLPKELQRKRDLLIESLVSVGMKPIVPEGTYFLIADLSTFKVDLPPSEEPYDFRFAKWMIKNKRLAAIPVSAFYSFPQKKQFDHFLRFCFAKEDTTLKAAGDILKEWSQELQNQ</sequence>
<comment type="cofactor">
    <cofactor evidence="1">
        <name>pyridoxal 5'-phosphate</name>
        <dbReference type="ChEBI" id="CHEBI:597326"/>
    </cofactor>
</comment>
<reference evidence="25" key="1">
    <citation type="submission" date="2025-08" db="UniProtKB">
        <authorList>
            <consortium name="RefSeq"/>
        </authorList>
    </citation>
    <scope>IDENTIFICATION</scope>
    <source>
        <tissue evidence="25">Liver</tissue>
    </source>
</reference>
<dbReference type="FunFam" id="3.90.1150.10:FF:000141">
    <property type="entry name" value="Kynurenine--oxoglutarate transaminase 1"/>
    <property type="match status" value="1"/>
</dbReference>
<organism evidence="24 25">
    <name type="scientific">Python bivittatus</name>
    <name type="common">Burmese python</name>
    <name type="synonym">Python molurus bivittatus</name>
    <dbReference type="NCBI Taxonomy" id="176946"/>
    <lineage>
        <taxon>Eukaryota</taxon>
        <taxon>Metazoa</taxon>
        <taxon>Chordata</taxon>
        <taxon>Craniata</taxon>
        <taxon>Vertebrata</taxon>
        <taxon>Euteleostomi</taxon>
        <taxon>Lepidosauria</taxon>
        <taxon>Squamata</taxon>
        <taxon>Bifurcata</taxon>
        <taxon>Unidentata</taxon>
        <taxon>Episquamata</taxon>
        <taxon>Toxicofera</taxon>
        <taxon>Serpentes</taxon>
        <taxon>Henophidia</taxon>
        <taxon>Pythonidae</taxon>
        <taxon>Python</taxon>
    </lineage>
</organism>
<evidence type="ECO:0000256" key="2">
    <source>
        <dbReference type="ARBA" id="ARBA00004514"/>
    </source>
</evidence>
<dbReference type="PANTHER" id="PTHR43807:SF14">
    <property type="entry name" value="KYNURENINE--OXOGLUTARATE TRANSAMINASE 1"/>
    <property type="match status" value="1"/>
</dbReference>
<evidence type="ECO:0000256" key="1">
    <source>
        <dbReference type="ARBA" id="ARBA00001933"/>
    </source>
</evidence>
<keyword evidence="8" id="KW-0032">Aminotransferase</keyword>
<evidence type="ECO:0000256" key="18">
    <source>
        <dbReference type="ARBA" id="ARBA00069663"/>
    </source>
</evidence>
<evidence type="ECO:0000256" key="7">
    <source>
        <dbReference type="ARBA" id="ARBA00022490"/>
    </source>
</evidence>
<evidence type="ECO:0000313" key="25">
    <source>
        <dbReference type="RefSeq" id="XP_007433415.1"/>
    </source>
</evidence>
<dbReference type="GO" id="GO:0047804">
    <property type="term" value="F:cysteine-S-conjugate beta-lyase activity"/>
    <property type="evidence" value="ECO:0007669"/>
    <property type="project" value="UniProtKB-EC"/>
</dbReference>
<keyword evidence="9" id="KW-0808">Transferase</keyword>
<dbReference type="EC" id="4.4.1.13" evidence="5"/>
<dbReference type="CDD" id="cd00609">
    <property type="entry name" value="AAT_like"/>
    <property type="match status" value="1"/>
</dbReference>
<evidence type="ECO:0000256" key="9">
    <source>
        <dbReference type="ARBA" id="ARBA00022679"/>
    </source>
</evidence>
<accession>A0A9F2R1F5</accession>
<dbReference type="Gene3D" id="3.40.640.10">
    <property type="entry name" value="Type I PLP-dependent aspartate aminotransferase-like (Major domain)"/>
    <property type="match status" value="1"/>
</dbReference>
<comment type="pathway">
    <text evidence="12">Amino-acid degradation; L-kynurenine degradation; kynurenate from L-kynurenine: step 1/2.</text>
</comment>
<dbReference type="EC" id="2.6.1.7" evidence="6"/>
<evidence type="ECO:0000256" key="16">
    <source>
        <dbReference type="ARBA" id="ARBA00051830"/>
    </source>
</evidence>
<dbReference type="FunFam" id="3.40.640.10:FF:000264">
    <property type="entry name" value="Kynurenine--oxoglutarate transaminase 1"/>
    <property type="match status" value="1"/>
</dbReference>
<keyword evidence="11" id="KW-0456">Lyase</keyword>
<keyword evidence="10" id="KW-0663">Pyridoxal phosphate</keyword>
<comment type="subcellular location">
    <subcellularLocation>
        <location evidence="2">Cytoplasm</location>
        <location evidence="2">Cytosol</location>
    </subcellularLocation>
</comment>
<protein>
    <recommendedName>
        <fullName evidence="18">Kynurenine--oxoglutarate transaminase 1</fullName>
        <ecNumber evidence="17">2.6.1.64</ecNumber>
        <ecNumber evidence="6">2.6.1.7</ecNumber>
        <ecNumber evidence="5">4.4.1.13</ecNumber>
    </recommendedName>
    <alternativeName>
        <fullName evidence="13">Cysteine-S-conjugate beta-lyase</fullName>
    </alternativeName>
    <alternativeName>
        <fullName evidence="21">Glutamine transaminase K</fullName>
    </alternativeName>
    <alternativeName>
        <fullName evidence="22">Glutamine--phenylpyruvate transaminase</fullName>
    </alternativeName>
    <alternativeName>
        <fullName evidence="19">Kynurenine aminotransferase 1</fullName>
    </alternativeName>
    <alternativeName>
        <fullName evidence="20">Kynurenine aminotransferase I</fullName>
    </alternativeName>
</protein>
<evidence type="ECO:0000256" key="8">
    <source>
        <dbReference type="ARBA" id="ARBA00022576"/>
    </source>
</evidence>
<evidence type="ECO:0000256" key="13">
    <source>
        <dbReference type="ARBA" id="ARBA00047213"/>
    </source>
</evidence>
<keyword evidence="7" id="KW-0963">Cytoplasm</keyword>
<name>A0A9F2R1F5_PYTBI</name>
<dbReference type="Pfam" id="PF00155">
    <property type="entry name" value="Aminotran_1_2"/>
    <property type="match status" value="1"/>
</dbReference>
<evidence type="ECO:0000256" key="15">
    <source>
        <dbReference type="ARBA" id="ARBA00049325"/>
    </source>
</evidence>
<dbReference type="OMA" id="SQGANQY"/>
<evidence type="ECO:0000256" key="19">
    <source>
        <dbReference type="ARBA" id="ARBA00075125"/>
    </source>
</evidence>
<dbReference type="GO" id="GO:0047316">
    <property type="term" value="F:glutamine-phenylpyruvate transaminase activity"/>
    <property type="evidence" value="ECO:0007669"/>
    <property type="project" value="UniProtKB-EC"/>
</dbReference>
<dbReference type="PANTHER" id="PTHR43807">
    <property type="entry name" value="FI04487P"/>
    <property type="match status" value="1"/>
</dbReference>
<comment type="subunit">
    <text evidence="4">Homodimer.</text>
</comment>
<evidence type="ECO:0000256" key="6">
    <source>
        <dbReference type="ARBA" id="ARBA00012751"/>
    </source>
</evidence>
<comment type="similarity">
    <text evidence="3">Belongs to the class-I pyridoxal-phosphate-dependent aminotransferase family.</text>
</comment>
<feature type="domain" description="Aminotransferase class I/classII large" evidence="23">
    <location>
        <begin position="76"/>
        <end position="452"/>
    </location>
</feature>
<dbReference type="GO" id="GO:0005829">
    <property type="term" value="C:cytosol"/>
    <property type="evidence" value="ECO:0007669"/>
    <property type="project" value="UniProtKB-SubCell"/>
</dbReference>
<dbReference type="InterPro" id="IPR051326">
    <property type="entry name" value="Kynurenine-oxoglutarate_AT"/>
</dbReference>
<dbReference type="KEGG" id="pbi:103058068"/>
<dbReference type="InterPro" id="IPR004839">
    <property type="entry name" value="Aminotransferase_I/II_large"/>
</dbReference>
<comment type="catalytic activity">
    <reaction evidence="14">
        <text>L-kynurenine + 2-oxoglutarate = kynurenate + L-glutamate + H2O</text>
        <dbReference type="Rhea" id="RHEA:65560"/>
        <dbReference type="ChEBI" id="CHEBI:15377"/>
        <dbReference type="ChEBI" id="CHEBI:16810"/>
        <dbReference type="ChEBI" id="CHEBI:29985"/>
        <dbReference type="ChEBI" id="CHEBI:57959"/>
        <dbReference type="ChEBI" id="CHEBI:58454"/>
        <dbReference type="EC" id="2.6.1.7"/>
    </reaction>
    <physiologicalReaction direction="left-to-right" evidence="14">
        <dbReference type="Rhea" id="RHEA:65561"/>
    </physiologicalReaction>
</comment>
<evidence type="ECO:0000256" key="11">
    <source>
        <dbReference type="ARBA" id="ARBA00023239"/>
    </source>
</evidence>
<dbReference type="CTD" id="883"/>
<dbReference type="InterPro" id="IPR015422">
    <property type="entry name" value="PyrdxlP-dep_Trfase_small"/>
</dbReference>
<gene>
    <name evidence="25" type="primary">KYAT1</name>
</gene>
<evidence type="ECO:0000256" key="10">
    <source>
        <dbReference type="ARBA" id="ARBA00022898"/>
    </source>
</evidence>
<dbReference type="GO" id="GO:0030170">
    <property type="term" value="F:pyridoxal phosphate binding"/>
    <property type="evidence" value="ECO:0007669"/>
    <property type="project" value="InterPro"/>
</dbReference>
<dbReference type="InterPro" id="IPR015424">
    <property type="entry name" value="PyrdxlP-dep_Trfase"/>
</dbReference>
<comment type="catalytic activity">
    <reaction evidence="16">
        <text>3-phenylpyruvate + L-glutamine = 2-oxoglutaramate + L-phenylalanine</text>
        <dbReference type="Rhea" id="RHEA:17593"/>
        <dbReference type="ChEBI" id="CHEBI:16769"/>
        <dbReference type="ChEBI" id="CHEBI:18005"/>
        <dbReference type="ChEBI" id="CHEBI:58095"/>
        <dbReference type="ChEBI" id="CHEBI:58359"/>
        <dbReference type="EC" id="2.6.1.64"/>
    </reaction>
</comment>
<dbReference type="RefSeq" id="XP_007433415.1">
    <property type="nucleotide sequence ID" value="XM_007433353.2"/>
</dbReference>
<dbReference type="GeneID" id="103058068"/>
<dbReference type="Proteomes" id="UP000695026">
    <property type="component" value="Unplaced"/>
</dbReference>
<dbReference type="InterPro" id="IPR015421">
    <property type="entry name" value="PyrdxlP-dep_Trfase_major"/>
</dbReference>
<dbReference type="GO" id="GO:0016212">
    <property type="term" value="F:kynurenine-oxoglutarate transaminase activity"/>
    <property type="evidence" value="ECO:0007669"/>
    <property type="project" value="UniProtKB-EC"/>
</dbReference>
<evidence type="ECO:0000256" key="4">
    <source>
        <dbReference type="ARBA" id="ARBA00011738"/>
    </source>
</evidence>
<dbReference type="EC" id="2.6.1.64" evidence="17"/>
<dbReference type="Gene3D" id="3.90.1150.10">
    <property type="entry name" value="Aspartate Aminotransferase, domain 1"/>
    <property type="match status" value="1"/>
</dbReference>
<evidence type="ECO:0000256" key="20">
    <source>
        <dbReference type="ARBA" id="ARBA00075445"/>
    </source>
</evidence>
<evidence type="ECO:0000256" key="12">
    <source>
        <dbReference type="ARBA" id="ARBA00024016"/>
    </source>
</evidence>
<keyword evidence="24" id="KW-1185">Reference proteome</keyword>
<dbReference type="GO" id="GO:0005739">
    <property type="term" value="C:mitochondrion"/>
    <property type="evidence" value="ECO:0007669"/>
    <property type="project" value="TreeGrafter"/>
</dbReference>
<comment type="catalytic activity">
    <reaction evidence="15">
        <text>an S-substituted L-cysteine + H2O = a thiol + pyruvate + NH4(+)</text>
        <dbReference type="Rhea" id="RHEA:18121"/>
        <dbReference type="ChEBI" id="CHEBI:15361"/>
        <dbReference type="ChEBI" id="CHEBI:15377"/>
        <dbReference type="ChEBI" id="CHEBI:28938"/>
        <dbReference type="ChEBI" id="CHEBI:29256"/>
        <dbReference type="ChEBI" id="CHEBI:58717"/>
        <dbReference type="EC" id="4.4.1.13"/>
    </reaction>
    <physiologicalReaction direction="left-to-right" evidence="15">
        <dbReference type="Rhea" id="RHEA:18122"/>
    </physiologicalReaction>
</comment>
<dbReference type="OrthoDB" id="2414662at2759"/>
<evidence type="ECO:0000313" key="24">
    <source>
        <dbReference type="Proteomes" id="UP000695026"/>
    </source>
</evidence>